<dbReference type="HOGENOM" id="CLU_039559_0_0_1"/>
<accession>L1J953</accession>
<dbReference type="GO" id="GO:0005739">
    <property type="term" value="C:mitochondrion"/>
    <property type="evidence" value="ECO:0007669"/>
    <property type="project" value="TreeGrafter"/>
</dbReference>
<dbReference type="OrthoDB" id="354304at2759"/>
<reference evidence="3" key="3">
    <citation type="submission" date="2015-06" db="UniProtKB">
        <authorList>
            <consortium name="EnsemblProtists"/>
        </authorList>
    </citation>
    <scope>IDENTIFICATION</scope>
</reference>
<dbReference type="InterPro" id="IPR016064">
    <property type="entry name" value="NAD/diacylglycerol_kinase_sf"/>
</dbReference>
<evidence type="ECO:0000256" key="1">
    <source>
        <dbReference type="SAM" id="MobiDB-lite"/>
    </source>
</evidence>
<dbReference type="EMBL" id="JH993001">
    <property type="protein sequence ID" value="EKX45061.1"/>
    <property type="molecule type" value="Genomic_DNA"/>
</dbReference>
<dbReference type="InterPro" id="IPR017437">
    <property type="entry name" value="ATP-NAD_kinase_PpnK-typ_C"/>
</dbReference>
<dbReference type="GeneID" id="17301769"/>
<protein>
    <recommendedName>
        <fullName evidence="5">NAD(+) kinase</fullName>
    </recommendedName>
</protein>
<dbReference type="PANTHER" id="PTHR13158:SF5">
    <property type="entry name" value="NAD KINASE 2, MITOCHONDRIAL"/>
    <property type="match status" value="1"/>
</dbReference>
<dbReference type="Gene3D" id="3.40.50.10330">
    <property type="entry name" value="Probable inorganic polyphosphate/atp-NAD kinase, domain 1"/>
    <property type="match status" value="1"/>
</dbReference>
<dbReference type="SUPFAM" id="SSF111331">
    <property type="entry name" value="NAD kinase/diacylglycerol kinase-like"/>
    <property type="match status" value="1"/>
</dbReference>
<dbReference type="KEGG" id="gtt:GUITHDRAFT_109105"/>
<dbReference type="Proteomes" id="UP000011087">
    <property type="component" value="Unassembled WGS sequence"/>
</dbReference>
<evidence type="ECO:0000313" key="4">
    <source>
        <dbReference type="Proteomes" id="UP000011087"/>
    </source>
</evidence>
<organism evidence="2">
    <name type="scientific">Guillardia theta (strain CCMP2712)</name>
    <name type="common">Cryptophyte</name>
    <dbReference type="NCBI Taxonomy" id="905079"/>
    <lineage>
        <taxon>Eukaryota</taxon>
        <taxon>Cryptophyceae</taxon>
        <taxon>Pyrenomonadales</taxon>
        <taxon>Geminigeraceae</taxon>
        <taxon>Guillardia</taxon>
    </lineage>
</organism>
<dbReference type="GO" id="GO:0019674">
    <property type="term" value="P:NAD+ metabolic process"/>
    <property type="evidence" value="ECO:0007669"/>
    <property type="project" value="InterPro"/>
</dbReference>
<name>L1J953_GUITC</name>
<evidence type="ECO:0008006" key="5">
    <source>
        <dbReference type="Google" id="ProtNLM"/>
    </source>
</evidence>
<feature type="region of interest" description="Disordered" evidence="1">
    <location>
        <begin position="89"/>
        <end position="108"/>
    </location>
</feature>
<proteinExistence type="predicted"/>
<dbReference type="AlphaFoldDB" id="L1J953"/>
<reference evidence="2 4" key="1">
    <citation type="journal article" date="2012" name="Nature">
        <title>Algal genomes reveal evolutionary mosaicism and the fate of nucleomorphs.</title>
        <authorList>
            <consortium name="DOE Joint Genome Institute"/>
            <person name="Curtis B.A."/>
            <person name="Tanifuji G."/>
            <person name="Burki F."/>
            <person name="Gruber A."/>
            <person name="Irimia M."/>
            <person name="Maruyama S."/>
            <person name="Arias M.C."/>
            <person name="Ball S.G."/>
            <person name="Gile G.H."/>
            <person name="Hirakawa Y."/>
            <person name="Hopkins J.F."/>
            <person name="Kuo A."/>
            <person name="Rensing S.A."/>
            <person name="Schmutz J."/>
            <person name="Symeonidi A."/>
            <person name="Elias M."/>
            <person name="Eveleigh R.J."/>
            <person name="Herman E.K."/>
            <person name="Klute M.J."/>
            <person name="Nakayama T."/>
            <person name="Obornik M."/>
            <person name="Reyes-Prieto A."/>
            <person name="Armbrust E.V."/>
            <person name="Aves S.J."/>
            <person name="Beiko R.G."/>
            <person name="Coutinho P."/>
            <person name="Dacks J.B."/>
            <person name="Durnford D.G."/>
            <person name="Fast N.M."/>
            <person name="Green B.R."/>
            <person name="Grisdale C.J."/>
            <person name="Hempel F."/>
            <person name="Henrissat B."/>
            <person name="Hoppner M.P."/>
            <person name="Ishida K."/>
            <person name="Kim E."/>
            <person name="Koreny L."/>
            <person name="Kroth P.G."/>
            <person name="Liu Y."/>
            <person name="Malik S.B."/>
            <person name="Maier U.G."/>
            <person name="McRose D."/>
            <person name="Mock T."/>
            <person name="Neilson J.A."/>
            <person name="Onodera N.T."/>
            <person name="Poole A.M."/>
            <person name="Pritham E.J."/>
            <person name="Richards T.A."/>
            <person name="Rocap G."/>
            <person name="Roy S.W."/>
            <person name="Sarai C."/>
            <person name="Schaack S."/>
            <person name="Shirato S."/>
            <person name="Slamovits C.H."/>
            <person name="Spencer D.F."/>
            <person name="Suzuki S."/>
            <person name="Worden A.Z."/>
            <person name="Zauner S."/>
            <person name="Barry K."/>
            <person name="Bell C."/>
            <person name="Bharti A.K."/>
            <person name="Crow J.A."/>
            <person name="Grimwood J."/>
            <person name="Kramer R."/>
            <person name="Lindquist E."/>
            <person name="Lucas S."/>
            <person name="Salamov A."/>
            <person name="McFadden G.I."/>
            <person name="Lane C.E."/>
            <person name="Keeling P.J."/>
            <person name="Gray M.W."/>
            <person name="Grigoriev I.V."/>
            <person name="Archibald J.M."/>
        </authorList>
    </citation>
    <scope>NUCLEOTIDE SEQUENCE</scope>
    <source>
        <strain evidence="2 4">CCMP2712</strain>
    </source>
</reference>
<reference evidence="4" key="2">
    <citation type="submission" date="2012-11" db="EMBL/GenBank/DDBJ databases">
        <authorList>
            <person name="Kuo A."/>
            <person name="Curtis B.A."/>
            <person name="Tanifuji G."/>
            <person name="Burki F."/>
            <person name="Gruber A."/>
            <person name="Irimia M."/>
            <person name="Maruyama S."/>
            <person name="Arias M.C."/>
            <person name="Ball S.G."/>
            <person name="Gile G.H."/>
            <person name="Hirakawa Y."/>
            <person name="Hopkins J.F."/>
            <person name="Rensing S.A."/>
            <person name="Schmutz J."/>
            <person name="Symeonidi A."/>
            <person name="Elias M."/>
            <person name="Eveleigh R.J."/>
            <person name="Herman E.K."/>
            <person name="Klute M.J."/>
            <person name="Nakayama T."/>
            <person name="Obornik M."/>
            <person name="Reyes-Prieto A."/>
            <person name="Armbrust E.V."/>
            <person name="Aves S.J."/>
            <person name="Beiko R.G."/>
            <person name="Coutinho P."/>
            <person name="Dacks J.B."/>
            <person name="Durnford D.G."/>
            <person name="Fast N.M."/>
            <person name="Green B.R."/>
            <person name="Grisdale C."/>
            <person name="Hempe F."/>
            <person name="Henrissat B."/>
            <person name="Hoppner M.P."/>
            <person name="Ishida K.-I."/>
            <person name="Kim E."/>
            <person name="Koreny L."/>
            <person name="Kroth P.G."/>
            <person name="Liu Y."/>
            <person name="Malik S.-B."/>
            <person name="Maier U.G."/>
            <person name="McRose D."/>
            <person name="Mock T."/>
            <person name="Neilson J.A."/>
            <person name="Onodera N.T."/>
            <person name="Poole A.M."/>
            <person name="Pritham E.J."/>
            <person name="Richards T.A."/>
            <person name="Rocap G."/>
            <person name="Roy S.W."/>
            <person name="Sarai C."/>
            <person name="Schaack S."/>
            <person name="Shirato S."/>
            <person name="Slamovits C.H."/>
            <person name="Spencer D.F."/>
            <person name="Suzuki S."/>
            <person name="Worden A.Z."/>
            <person name="Zauner S."/>
            <person name="Barry K."/>
            <person name="Bell C."/>
            <person name="Bharti A.K."/>
            <person name="Crow J.A."/>
            <person name="Grimwood J."/>
            <person name="Kramer R."/>
            <person name="Lindquist E."/>
            <person name="Lucas S."/>
            <person name="Salamov A."/>
            <person name="McFadden G.I."/>
            <person name="Lane C.E."/>
            <person name="Keeling P.J."/>
            <person name="Gray M.W."/>
            <person name="Grigoriev I.V."/>
            <person name="Archibald J.M."/>
        </authorList>
    </citation>
    <scope>NUCLEOTIDE SEQUENCE</scope>
    <source>
        <strain evidence="4">CCMP2712</strain>
    </source>
</reference>
<dbReference type="EnsemblProtists" id="EKX45061">
    <property type="protein sequence ID" value="EKX45061"/>
    <property type="gene ID" value="GUITHDRAFT_109105"/>
</dbReference>
<dbReference type="GO" id="GO:0003951">
    <property type="term" value="F:NAD+ kinase activity"/>
    <property type="evidence" value="ECO:0007669"/>
    <property type="project" value="InterPro"/>
</dbReference>
<dbReference type="InterPro" id="IPR017438">
    <property type="entry name" value="ATP-NAD_kinase_N"/>
</dbReference>
<evidence type="ECO:0000313" key="2">
    <source>
        <dbReference type="EMBL" id="EKX45061.1"/>
    </source>
</evidence>
<dbReference type="RefSeq" id="XP_005832041.1">
    <property type="nucleotide sequence ID" value="XM_005831984.1"/>
</dbReference>
<dbReference type="Gene3D" id="2.60.200.30">
    <property type="entry name" value="Probable inorganic polyphosphate/atp-NAD kinase, domain 2"/>
    <property type="match status" value="1"/>
</dbReference>
<keyword evidence="4" id="KW-1185">Reference proteome</keyword>
<evidence type="ECO:0000313" key="3">
    <source>
        <dbReference type="EnsemblProtists" id="EKX45061"/>
    </source>
</evidence>
<dbReference type="PANTHER" id="PTHR13158">
    <property type="match status" value="1"/>
</dbReference>
<dbReference type="STRING" id="905079.L1J953"/>
<gene>
    <name evidence="2" type="ORF">GUITHDRAFT_109105</name>
</gene>
<dbReference type="eggNOG" id="KOG4180">
    <property type="taxonomic scope" value="Eukaryota"/>
</dbReference>
<sequence>MPLEIERAQIITKVTRYQDEASRICGKRWADITQPELDFVDKTLDEEGFSSALVKKSHKVQMDSLNKITTTLTDFGIEYTILTSGESFTSSLDDPDDPSSSSRTNSARRQELLNGKKYDILISAGGDGTFLRAALENKSALPQIGINTDPTRSRGKLCAMDASSFGVALQRLKEGKFRWLKRNRLTVRLSKANTLGSSSEDLHTIENLALNEVFVGEKDPCRTSILRVRADDDAFESYKCSGILISTGTGTTAWSSEASKINPQDVIMVLRGIERVYSQIKLDNIFSNGFDAGAVSSAANEAASHDLLPPDSEEIQMLVREPIINPGQNEKGLCIWQGQSPSKVLDGRIHVPLERGWEAEIFVDPKKALWSFAFD</sequence>
<dbReference type="PaxDb" id="55529-EKX45061"/>